<proteinExistence type="predicted"/>
<dbReference type="EMBL" id="QWIV01000013">
    <property type="protein sequence ID" value="RMZ60037.1"/>
    <property type="molecule type" value="Genomic_DNA"/>
</dbReference>
<protein>
    <submittedName>
        <fullName evidence="1">Uncharacterized protein</fullName>
    </submittedName>
</protein>
<accession>A0A3M7LBY4</accession>
<keyword evidence="2" id="KW-1185">Reference proteome</keyword>
<evidence type="ECO:0000313" key="1">
    <source>
        <dbReference type="EMBL" id="RMZ60037.1"/>
    </source>
</evidence>
<dbReference type="RefSeq" id="WP_122547161.1">
    <property type="nucleotide sequence ID" value="NZ_QWIV01000013.1"/>
</dbReference>
<evidence type="ECO:0000313" key="2">
    <source>
        <dbReference type="Proteomes" id="UP000267524"/>
    </source>
</evidence>
<sequence length="87" mass="10514">MLLDIETDEKLFFEEEICLFEYEEVAIDVNLKIYIDYHPEYGKSVKRLEVVLLSGYNNNECEDLVLNRFEKREVEEYLKNNLIIEMN</sequence>
<name>A0A3M7LBY4_9FLAO</name>
<dbReference type="AlphaFoldDB" id="A0A3M7LBY4"/>
<comment type="caution">
    <text evidence="1">The sequence shown here is derived from an EMBL/GenBank/DDBJ whole genome shotgun (WGS) entry which is preliminary data.</text>
</comment>
<reference evidence="1 2" key="1">
    <citation type="submission" date="2018-08" db="EMBL/GenBank/DDBJ databases">
        <title>Chryseobacterium nematophagum: a novel matrix digesting pathogen of nematodes.</title>
        <authorList>
            <person name="Page A."/>
            <person name="Roberts M."/>
            <person name="Felix M.-A."/>
            <person name="Weir W."/>
        </authorList>
    </citation>
    <scope>NUCLEOTIDE SEQUENCE [LARGE SCALE GENOMIC DNA]</scope>
    <source>
        <strain evidence="1 2">JUb275</strain>
    </source>
</reference>
<gene>
    <name evidence="1" type="ORF">D1632_10625</name>
</gene>
<dbReference type="Proteomes" id="UP000267524">
    <property type="component" value="Unassembled WGS sequence"/>
</dbReference>
<organism evidence="1 2">
    <name type="scientific">Chryseobacterium nematophagum</name>
    <dbReference type="NCBI Taxonomy" id="2305228"/>
    <lineage>
        <taxon>Bacteria</taxon>
        <taxon>Pseudomonadati</taxon>
        <taxon>Bacteroidota</taxon>
        <taxon>Flavobacteriia</taxon>
        <taxon>Flavobacteriales</taxon>
        <taxon>Weeksellaceae</taxon>
        <taxon>Chryseobacterium group</taxon>
        <taxon>Chryseobacterium</taxon>
    </lineage>
</organism>